<dbReference type="PROSITE" id="PS51366">
    <property type="entry name" value="MI"/>
    <property type="match status" value="1"/>
</dbReference>
<dbReference type="AlphaFoldDB" id="A0AA38GWA7"/>
<evidence type="ECO:0000256" key="2">
    <source>
        <dbReference type="ARBA" id="ARBA00006856"/>
    </source>
</evidence>
<dbReference type="EMBL" id="JAHRHJ020000001">
    <property type="protein sequence ID" value="KAH9329666.1"/>
    <property type="molecule type" value="Genomic_DNA"/>
</dbReference>
<dbReference type="InterPro" id="IPR016024">
    <property type="entry name" value="ARM-type_fold"/>
</dbReference>
<name>A0AA38GWA7_TAXCH</name>
<dbReference type="Gene3D" id="1.25.40.180">
    <property type="match status" value="1"/>
</dbReference>
<keyword evidence="4" id="KW-0508">mRNA splicing</keyword>
<organism evidence="7 8">
    <name type="scientific">Taxus chinensis</name>
    <name type="common">Chinese yew</name>
    <name type="synonym">Taxus wallichiana var. chinensis</name>
    <dbReference type="NCBI Taxonomy" id="29808"/>
    <lineage>
        <taxon>Eukaryota</taxon>
        <taxon>Viridiplantae</taxon>
        <taxon>Streptophyta</taxon>
        <taxon>Embryophyta</taxon>
        <taxon>Tracheophyta</taxon>
        <taxon>Spermatophyta</taxon>
        <taxon>Pinopsida</taxon>
        <taxon>Pinidae</taxon>
        <taxon>Conifers II</taxon>
        <taxon>Cupressales</taxon>
        <taxon>Taxaceae</taxon>
        <taxon>Taxus</taxon>
    </lineage>
</organism>
<reference evidence="7 8" key="1">
    <citation type="journal article" date="2021" name="Nat. Plants">
        <title>The Taxus genome provides insights into paclitaxel biosynthesis.</title>
        <authorList>
            <person name="Xiong X."/>
            <person name="Gou J."/>
            <person name="Liao Q."/>
            <person name="Li Y."/>
            <person name="Zhou Q."/>
            <person name="Bi G."/>
            <person name="Li C."/>
            <person name="Du R."/>
            <person name="Wang X."/>
            <person name="Sun T."/>
            <person name="Guo L."/>
            <person name="Liang H."/>
            <person name="Lu P."/>
            <person name="Wu Y."/>
            <person name="Zhang Z."/>
            <person name="Ro D.K."/>
            <person name="Shang Y."/>
            <person name="Huang S."/>
            <person name="Yan J."/>
        </authorList>
    </citation>
    <scope>NUCLEOTIDE SEQUENCE [LARGE SCALE GENOMIC DNA]</scope>
    <source>
        <strain evidence="7">Ta-2019</strain>
    </source>
</reference>
<dbReference type="PANTHER" id="PTHR18034:SF3">
    <property type="entry name" value="PRE-MRNA-SPLICING FACTOR CWC22 HOMOLOG"/>
    <property type="match status" value="1"/>
</dbReference>
<comment type="caution">
    <text evidence="7">The sequence shown here is derived from an EMBL/GenBank/DDBJ whole genome shotgun (WGS) entry which is preliminary data.</text>
</comment>
<dbReference type="GO" id="GO:0071013">
    <property type="term" value="C:catalytic step 2 spliceosome"/>
    <property type="evidence" value="ECO:0007669"/>
    <property type="project" value="TreeGrafter"/>
</dbReference>
<evidence type="ECO:0000259" key="6">
    <source>
        <dbReference type="PROSITE" id="PS51366"/>
    </source>
</evidence>
<feature type="non-terminal residue" evidence="7">
    <location>
        <position position="1"/>
    </location>
</feature>
<keyword evidence="8" id="KW-1185">Reference proteome</keyword>
<comment type="subcellular location">
    <subcellularLocation>
        <location evidence="1">Nucleus</location>
    </subcellularLocation>
</comment>
<comment type="similarity">
    <text evidence="2">Belongs to the CWC22 family.</text>
</comment>
<dbReference type="InterPro" id="IPR050781">
    <property type="entry name" value="CWC22_splicing_factor"/>
</dbReference>
<dbReference type="OMA" id="ESDCERQ"/>
<dbReference type="Proteomes" id="UP000824469">
    <property type="component" value="Unassembled WGS sequence"/>
</dbReference>
<dbReference type="GO" id="GO:0003723">
    <property type="term" value="F:RNA binding"/>
    <property type="evidence" value="ECO:0007669"/>
    <property type="project" value="TreeGrafter"/>
</dbReference>
<evidence type="ECO:0000256" key="4">
    <source>
        <dbReference type="ARBA" id="ARBA00023187"/>
    </source>
</evidence>
<evidence type="ECO:0000256" key="3">
    <source>
        <dbReference type="ARBA" id="ARBA00022664"/>
    </source>
</evidence>
<evidence type="ECO:0000256" key="1">
    <source>
        <dbReference type="ARBA" id="ARBA00004123"/>
    </source>
</evidence>
<proteinExistence type="inferred from homology"/>
<feature type="domain" description="MI" evidence="6">
    <location>
        <begin position="165"/>
        <end position="216"/>
    </location>
</feature>
<dbReference type="Pfam" id="PF02847">
    <property type="entry name" value="MA3"/>
    <property type="match status" value="1"/>
</dbReference>
<evidence type="ECO:0000313" key="7">
    <source>
        <dbReference type="EMBL" id="KAH9329666.1"/>
    </source>
</evidence>
<evidence type="ECO:0000256" key="5">
    <source>
        <dbReference type="ARBA" id="ARBA00023242"/>
    </source>
</evidence>
<dbReference type="PANTHER" id="PTHR18034">
    <property type="entry name" value="CELL CYCLE CONTROL PROTEIN CWF22-RELATED"/>
    <property type="match status" value="1"/>
</dbReference>
<keyword evidence="5" id="KW-0539">Nucleus</keyword>
<dbReference type="SUPFAM" id="SSF48371">
    <property type="entry name" value="ARM repeat"/>
    <property type="match status" value="1"/>
</dbReference>
<dbReference type="GO" id="GO:0000398">
    <property type="term" value="P:mRNA splicing, via spliceosome"/>
    <property type="evidence" value="ECO:0007669"/>
    <property type="project" value="TreeGrafter"/>
</dbReference>
<evidence type="ECO:0000313" key="8">
    <source>
        <dbReference type="Proteomes" id="UP000824469"/>
    </source>
</evidence>
<dbReference type="InterPro" id="IPR003891">
    <property type="entry name" value="Initiation_fac_eIF4g_MI"/>
</dbReference>
<accession>A0AA38GWA7</accession>
<sequence length="216" mass="24835">TPTDDSVEVAVGFAKECGSFLQEFSPRGLDKFFERFRSILHNGGIDKRVQFLVEGLFAILRAKFEGYPAVHPELDLVEEEDQLTFEFSLKNKLDQEAGLDIFKEDPDFLEQEKAYEKLKKIILGDEYWYGAEGDKDSGEELDDVDEKEGEENLGIKDETETNLVNLRRTIYSIIMSSLDFEEAGHKLLQIKLEPGQEEELCIMLLECCSQERTYLQ</sequence>
<keyword evidence="3" id="KW-0507">mRNA processing</keyword>
<protein>
    <recommendedName>
        <fullName evidence="6">MI domain-containing protein</fullName>
    </recommendedName>
</protein>
<gene>
    <name evidence="7" type="ORF">KI387_001774</name>
</gene>